<dbReference type="Gene3D" id="1.10.150.320">
    <property type="entry name" value="Photosystem II 12 kDa extrinsic protein"/>
    <property type="match status" value="1"/>
</dbReference>
<accession>A0ABU5IJN2</accession>
<comment type="caution">
    <text evidence="3">The sequence shown here is derived from an EMBL/GenBank/DDBJ whole genome shotgun (WGS) entry which is preliminary data.</text>
</comment>
<feature type="region of interest" description="Disordered" evidence="1">
    <location>
        <begin position="73"/>
        <end position="95"/>
    </location>
</feature>
<keyword evidence="2" id="KW-0732">Signal</keyword>
<dbReference type="EMBL" id="JAXOJX010000038">
    <property type="protein sequence ID" value="MDZ5459079.1"/>
    <property type="molecule type" value="Genomic_DNA"/>
</dbReference>
<reference evidence="3 4" key="1">
    <citation type="submission" date="2023-11" db="EMBL/GenBank/DDBJ databases">
        <title>Draft genome of Azohydromonas lata strain H1 (DSM1123), a polyhydroxyalkanoate producer.</title>
        <authorList>
            <person name="Traversa D."/>
            <person name="D'Addabbo P."/>
            <person name="Pazzani C."/>
            <person name="Manzari C."/>
            <person name="Chiara M."/>
            <person name="Scrascia M."/>
        </authorList>
    </citation>
    <scope>NUCLEOTIDE SEQUENCE [LARGE SCALE GENOMIC DNA]</scope>
    <source>
        <strain evidence="3 4">H1</strain>
    </source>
</reference>
<keyword evidence="4" id="KW-1185">Reference proteome</keyword>
<dbReference type="Pfam" id="PF12836">
    <property type="entry name" value="HHH_3"/>
    <property type="match status" value="1"/>
</dbReference>
<evidence type="ECO:0000256" key="2">
    <source>
        <dbReference type="SAM" id="SignalP"/>
    </source>
</evidence>
<organism evidence="3 4">
    <name type="scientific">Azohydromonas lata</name>
    <dbReference type="NCBI Taxonomy" id="45677"/>
    <lineage>
        <taxon>Bacteria</taxon>
        <taxon>Pseudomonadati</taxon>
        <taxon>Pseudomonadota</taxon>
        <taxon>Betaproteobacteria</taxon>
        <taxon>Burkholderiales</taxon>
        <taxon>Sphaerotilaceae</taxon>
        <taxon>Azohydromonas</taxon>
    </lineage>
</organism>
<protein>
    <submittedName>
        <fullName evidence="3">DUF655 domain-containing protein</fullName>
    </submittedName>
</protein>
<evidence type="ECO:0000256" key="1">
    <source>
        <dbReference type="SAM" id="MobiDB-lite"/>
    </source>
</evidence>
<sequence>MKRFVTSASMALLWSCGIQAAAALDANTATQAQLEQLRGIGVAMSEKLLAERARQPFESWADLLSRVPGIGPRGAARLSDQGLRVGGQTYEPPPR</sequence>
<feature type="signal peptide" evidence="2">
    <location>
        <begin position="1"/>
        <end position="20"/>
    </location>
</feature>
<gene>
    <name evidence="3" type="ORF">SM757_21105</name>
</gene>
<dbReference type="SUPFAM" id="SSF160975">
    <property type="entry name" value="AF1531-like"/>
    <property type="match status" value="1"/>
</dbReference>
<dbReference type="Proteomes" id="UP001293718">
    <property type="component" value="Unassembled WGS sequence"/>
</dbReference>
<proteinExistence type="predicted"/>
<dbReference type="RefSeq" id="WP_322466929.1">
    <property type="nucleotide sequence ID" value="NZ_JAXOJX010000038.1"/>
</dbReference>
<evidence type="ECO:0000313" key="3">
    <source>
        <dbReference type="EMBL" id="MDZ5459079.1"/>
    </source>
</evidence>
<evidence type="ECO:0000313" key="4">
    <source>
        <dbReference type="Proteomes" id="UP001293718"/>
    </source>
</evidence>
<feature type="chain" id="PRO_5046551468" evidence="2">
    <location>
        <begin position="21"/>
        <end position="95"/>
    </location>
</feature>
<name>A0ABU5IJN2_9BURK</name>